<dbReference type="CDD" id="cd00055">
    <property type="entry name" value="EGF_Lam"/>
    <property type="match status" value="1"/>
</dbReference>
<feature type="disulfide bond" evidence="4">
    <location>
        <begin position="33"/>
        <end position="43"/>
    </location>
</feature>
<feature type="chain" id="PRO_5032314198" description="EGF-like domain-containing protein" evidence="5">
    <location>
        <begin position="23"/>
        <end position="693"/>
    </location>
</feature>
<dbReference type="AlphaFoldDB" id="A0A835XSE3"/>
<evidence type="ECO:0000256" key="5">
    <source>
        <dbReference type="SAM" id="SignalP"/>
    </source>
</evidence>
<dbReference type="PANTHER" id="PTHR11062:SF376">
    <property type="entry name" value="EXOSTOSIN FAMILY PROTEIN"/>
    <property type="match status" value="1"/>
</dbReference>
<dbReference type="PANTHER" id="PTHR11062">
    <property type="entry name" value="EXOSTOSIN HEPARAN SULFATE GLYCOSYLTRANSFERASE -RELATED"/>
    <property type="match status" value="1"/>
</dbReference>
<dbReference type="SMART" id="SM00181">
    <property type="entry name" value="EGF"/>
    <property type="match status" value="3"/>
</dbReference>
<dbReference type="PROSITE" id="PS50026">
    <property type="entry name" value="EGF_3"/>
    <property type="match status" value="1"/>
</dbReference>
<comment type="caution">
    <text evidence="7">The sequence shown here is derived from an EMBL/GenBank/DDBJ whole genome shotgun (WGS) entry which is preliminary data.</text>
</comment>
<dbReference type="GO" id="GO:0000139">
    <property type="term" value="C:Golgi membrane"/>
    <property type="evidence" value="ECO:0007669"/>
    <property type="project" value="UniProtKB-SubCell"/>
</dbReference>
<keyword evidence="5" id="KW-0732">Signal</keyword>
<name>A0A835XSE3_9CHLO</name>
<reference evidence="7" key="1">
    <citation type="journal article" date="2020" name="bioRxiv">
        <title>Comparative genomics of Chlamydomonas.</title>
        <authorList>
            <person name="Craig R.J."/>
            <person name="Hasan A.R."/>
            <person name="Ness R.W."/>
            <person name="Keightley P.D."/>
        </authorList>
    </citation>
    <scope>NUCLEOTIDE SEQUENCE</scope>
    <source>
        <strain evidence="7">CCAP 11/70</strain>
    </source>
</reference>
<dbReference type="InterPro" id="IPR000742">
    <property type="entry name" value="EGF"/>
</dbReference>
<evidence type="ECO:0000256" key="4">
    <source>
        <dbReference type="PROSITE-ProRule" id="PRU00076"/>
    </source>
</evidence>
<dbReference type="OrthoDB" id="522294at2759"/>
<evidence type="ECO:0000256" key="3">
    <source>
        <dbReference type="ARBA" id="ARBA00023034"/>
    </source>
</evidence>
<feature type="domain" description="EGF-like" evidence="6">
    <location>
        <begin position="29"/>
        <end position="62"/>
    </location>
</feature>
<dbReference type="Pfam" id="PF03016">
    <property type="entry name" value="Exostosin_GT47"/>
    <property type="match status" value="2"/>
</dbReference>
<keyword evidence="4" id="KW-0245">EGF-like domain</keyword>
<comment type="subcellular location">
    <subcellularLocation>
        <location evidence="1">Golgi apparatus membrane</location>
        <topology evidence="1">Single-pass type II membrane protein</topology>
    </subcellularLocation>
</comment>
<comment type="similarity">
    <text evidence="2">Belongs to the glycosyltransferase 47 family.</text>
</comment>
<evidence type="ECO:0000259" key="6">
    <source>
        <dbReference type="PROSITE" id="PS50026"/>
    </source>
</evidence>
<keyword evidence="4" id="KW-1015">Disulfide bond</keyword>
<dbReference type="Proteomes" id="UP000612055">
    <property type="component" value="Unassembled WGS sequence"/>
</dbReference>
<dbReference type="Gene3D" id="2.10.25.10">
    <property type="entry name" value="Laminin"/>
    <property type="match status" value="1"/>
</dbReference>
<evidence type="ECO:0000256" key="1">
    <source>
        <dbReference type="ARBA" id="ARBA00004323"/>
    </source>
</evidence>
<evidence type="ECO:0000313" key="7">
    <source>
        <dbReference type="EMBL" id="KAG2485164.1"/>
    </source>
</evidence>
<dbReference type="GO" id="GO:0016757">
    <property type="term" value="F:glycosyltransferase activity"/>
    <property type="evidence" value="ECO:0007669"/>
    <property type="project" value="InterPro"/>
</dbReference>
<keyword evidence="3" id="KW-0333">Golgi apparatus</keyword>
<protein>
    <recommendedName>
        <fullName evidence="6">EGF-like domain-containing protein</fullName>
    </recommendedName>
</protein>
<comment type="caution">
    <text evidence="4">Lacks conserved residue(s) required for the propagation of feature annotation.</text>
</comment>
<accession>A0A835XSE3</accession>
<sequence length="693" mass="78686">MKRMSILAAVLATAALVSQCQAESPFREENKACDPGCSKHGNCNGETGQCDCPFGLTGPTCTERLLPACHPSANASAIPAYGFWFPKNCECYRQLRALPGACPEVRYEGTGAPDFAPCLIDALLQRNLLCYQYTDRPEADQLSDSPPLNDSRIEWRHITPYPTLTEVLLPPDKWPTEVKTPDGGVWRPLSECPDSCNLRGWCQVGGRNYLGVHQPSEGPWCNCHSYYQGKSCEIANPYHCYRNCSRVGQCVRGWCHCQPGYWGHGCTRRKAYTSSGGWRPNHGEIKIYVYDLPNNVVHRREFNDNWALIDPMYLAEIEFMEQLLGDWSVRTENPWEASLFVVPTFTYWYSANVGNPYLVLDTVTRHLQQTSPFWNATDGRSHVFFATNDRGACKLQLAPPELQHSIKVVHYGLAPRRPYARHNNPEAGLHLTGNLALPGHRFEGFPEFSAEAIMEEHTVCYRPEKDVVTPNDLHPDWVKPENYVKTWALTVQPDGTRVVSRRPHAPERNITFFFSGYTKDKMLYSHGVRQAVHRLFGAGGKHNANGSHPRPDYRVSMPAPDAIDAMHRSKFCFAPSGAGWGIRLAEAMVTGCVPVIVQDHVYQALWDVLPYEEFSIRISRAELHGLVNILDDVTPEQLKKLQDGVTRWHRAFYWPSMLGGLAYNYTVTALKRRALRLWSEDYRHRRHVRRLRG</sequence>
<dbReference type="EMBL" id="JAEHOE010000134">
    <property type="protein sequence ID" value="KAG2485164.1"/>
    <property type="molecule type" value="Genomic_DNA"/>
</dbReference>
<feature type="disulfide bond" evidence="4">
    <location>
        <begin position="52"/>
        <end position="61"/>
    </location>
</feature>
<feature type="signal peptide" evidence="5">
    <location>
        <begin position="1"/>
        <end position="22"/>
    </location>
</feature>
<proteinExistence type="inferred from homology"/>
<dbReference type="InterPro" id="IPR040911">
    <property type="entry name" value="Exostosin_GT47"/>
</dbReference>
<gene>
    <name evidence="7" type="ORF">HYH03_016054</name>
</gene>
<organism evidence="7 8">
    <name type="scientific">Edaphochlamys debaryana</name>
    <dbReference type="NCBI Taxonomy" id="47281"/>
    <lineage>
        <taxon>Eukaryota</taxon>
        <taxon>Viridiplantae</taxon>
        <taxon>Chlorophyta</taxon>
        <taxon>core chlorophytes</taxon>
        <taxon>Chlorophyceae</taxon>
        <taxon>CS clade</taxon>
        <taxon>Chlamydomonadales</taxon>
        <taxon>Chlamydomonadales incertae sedis</taxon>
        <taxon>Edaphochlamys</taxon>
    </lineage>
</organism>
<dbReference type="PROSITE" id="PS00022">
    <property type="entry name" value="EGF_1"/>
    <property type="match status" value="2"/>
</dbReference>
<keyword evidence="8" id="KW-1185">Reference proteome</keyword>
<dbReference type="InterPro" id="IPR004263">
    <property type="entry name" value="Exostosin"/>
</dbReference>
<dbReference type="InterPro" id="IPR002049">
    <property type="entry name" value="LE_dom"/>
</dbReference>
<evidence type="ECO:0000313" key="8">
    <source>
        <dbReference type="Proteomes" id="UP000612055"/>
    </source>
</evidence>
<evidence type="ECO:0000256" key="2">
    <source>
        <dbReference type="ARBA" id="ARBA00010271"/>
    </source>
</evidence>